<dbReference type="HOGENOM" id="CLU_1926587_0_0_9"/>
<dbReference type="OrthoDB" id="10003961at2"/>
<reference evidence="1" key="1">
    <citation type="submission" date="2010-02" db="EMBL/GenBank/DDBJ databases">
        <title>Complete sequence of Thermoanaerobacter italicus Ab9.</title>
        <authorList>
            <consortium name="US DOE Joint Genome Institute"/>
            <person name="Lucas S."/>
            <person name="Copeland A."/>
            <person name="Lapidus A."/>
            <person name="Cheng J.-F."/>
            <person name="Bruce D."/>
            <person name="Goodwin L."/>
            <person name="Pitluck S."/>
            <person name="Chertkov O."/>
            <person name="Detter J.C."/>
            <person name="Han C."/>
            <person name="Tapia R."/>
            <person name="Land M."/>
            <person name="Hauser L."/>
            <person name="Kyrpides N."/>
            <person name="Mikhailova N."/>
            <person name="Hemme C.L."/>
            <person name="Woyke T."/>
        </authorList>
    </citation>
    <scope>NUCLEOTIDE SEQUENCE [LARGE SCALE GENOMIC DNA]</scope>
    <source>
        <strain evidence="1">Ab9</strain>
    </source>
</reference>
<evidence type="ECO:0000313" key="2">
    <source>
        <dbReference type="Proteomes" id="UP000001552"/>
    </source>
</evidence>
<name>D3T353_THEIA</name>
<accession>D3T353</accession>
<evidence type="ECO:0000313" key="1">
    <source>
        <dbReference type="EMBL" id="ADD02655.1"/>
    </source>
</evidence>
<dbReference type="RefSeq" id="WP_004405539.1">
    <property type="nucleotide sequence ID" value="NC_013921.1"/>
</dbReference>
<sequence>MVTNEELEQAIWEYDKLVHGSINPDKVREYKEFIKPKLDEITNIKVIYPKNLFGVTNKPTEIIILTEDDKLMRGVIKKQCNIAYSFDIEKIDPEEIEMNYKEDNNDVGKNLGLDFSGNIKIIRDFIVKSQR</sequence>
<dbReference type="KEGG" id="tit:Thit_1397"/>
<gene>
    <name evidence="1" type="ordered locus">Thit_1397</name>
</gene>
<organism evidence="1 2">
    <name type="scientific">Thermoanaerobacter italicus (strain DSM 9252 / Ab9)</name>
    <dbReference type="NCBI Taxonomy" id="580331"/>
    <lineage>
        <taxon>Bacteria</taxon>
        <taxon>Bacillati</taxon>
        <taxon>Bacillota</taxon>
        <taxon>Clostridia</taxon>
        <taxon>Thermoanaerobacterales</taxon>
        <taxon>Thermoanaerobacteraceae</taxon>
        <taxon>Thermoanaerobacter</taxon>
    </lineage>
</organism>
<dbReference type="EMBL" id="CP001936">
    <property type="protein sequence ID" value="ADD02655.1"/>
    <property type="molecule type" value="Genomic_DNA"/>
</dbReference>
<protein>
    <submittedName>
        <fullName evidence="1">Uncharacterized protein</fullName>
    </submittedName>
</protein>
<keyword evidence="2" id="KW-1185">Reference proteome</keyword>
<proteinExistence type="predicted"/>
<dbReference type="AlphaFoldDB" id="D3T353"/>
<dbReference type="Proteomes" id="UP000001552">
    <property type="component" value="Chromosome"/>
</dbReference>
<dbReference type="eggNOG" id="ENOG502ZGYU">
    <property type="taxonomic scope" value="Bacteria"/>
</dbReference>